<dbReference type="PROSITE" id="PS51257">
    <property type="entry name" value="PROKAR_LIPOPROTEIN"/>
    <property type="match status" value="1"/>
</dbReference>
<sequence length="128" mass="12681">MNAKALRLAPAAAALGLAAAVLAGCGQAPSDLDSQFAANLQASTERVRGEAAAGHYAEALEELTAIESQANSAAAQGTLSPARKQDILAAVALVRADLETHVPPSPTVSPASPTPASATHSPGQPPTP</sequence>
<dbReference type="Proteomes" id="UP001304769">
    <property type="component" value="Unassembled WGS sequence"/>
</dbReference>
<feature type="signal peptide" evidence="2">
    <location>
        <begin position="1"/>
        <end position="23"/>
    </location>
</feature>
<name>A0ABU5T7R1_9MICC</name>
<accession>A0ABU5T7R1</accession>
<gene>
    <name evidence="3" type="ORF">SPF06_12945</name>
</gene>
<feature type="region of interest" description="Disordered" evidence="1">
    <location>
        <begin position="101"/>
        <end position="128"/>
    </location>
</feature>
<protein>
    <recommendedName>
        <fullName evidence="5">DUF4398 domain-containing protein</fullName>
    </recommendedName>
</protein>
<evidence type="ECO:0008006" key="5">
    <source>
        <dbReference type="Google" id="ProtNLM"/>
    </source>
</evidence>
<dbReference type="RefSeq" id="WP_323279496.1">
    <property type="nucleotide sequence ID" value="NZ_JAYGGQ010000009.1"/>
</dbReference>
<organism evidence="3 4">
    <name type="scientific">Sinomonas terricola</name>
    <dbReference type="NCBI Taxonomy" id="3110330"/>
    <lineage>
        <taxon>Bacteria</taxon>
        <taxon>Bacillati</taxon>
        <taxon>Actinomycetota</taxon>
        <taxon>Actinomycetes</taxon>
        <taxon>Micrococcales</taxon>
        <taxon>Micrococcaceae</taxon>
        <taxon>Sinomonas</taxon>
    </lineage>
</organism>
<evidence type="ECO:0000256" key="1">
    <source>
        <dbReference type="SAM" id="MobiDB-lite"/>
    </source>
</evidence>
<reference evidence="3 4" key="1">
    <citation type="submission" date="2023-12" db="EMBL/GenBank/DDBJ databases">
        <title>Sinomonas terricola sp. nov, isolated from litchi orchard soil in Guangdong, PR China.</title>
        <authorList>
            <person name="Jiaxin W."/>
            <person name="Yang Z."/>
            <person name="Honghui Z."/>
        </authorList>
    </citation>
    <scope>NUCLEOTIDE SEQUENCE [LARGE SCALE GENOMIC DNA]</scope>
    <source>
        <strain evidence="3 4">JGH33</strain>
    </source>
</reference>
<keyword evidence="4" id="KW-1185">Reference proteome</keyword>
<dbReference type="EMBL" id="JAYGGQ010000009">
    <property type="protein sequence ID" value="MEA5455633.1"/>
    <property type="molecule type" value="Genomic_DNA"/>
</dbReference>
<feature type="chain" id="PRO_5045804936" description="DUF4398 domain-containing protein" evidence="2">
    <location>
        <begin position="24"/>
        <end position="128"/>
    </location>
</feature>
<evidence type="ECO:0000256" key="2">
    <source>
        <dbReference type="SAM" id="SignalP"/>
    </source>
</evidence>
<proteinExistence type="predicted"/>
<evidence type="ECO:0000313" key="3">
    <source>
        <dbReference type="EMBL" id="MEA5455633.1"/>
    </source>
</evidence>
<evidence type="ECO:0000313" key="4">
    <source>
        <dbReference type="Proteomes" id="UP001304769"/>
    </source>
</evidence>
<keyword evidence="2" id="KW-0732">Signal</keyword>
<comment type="caution">
    <text evidence="3">The sequence shown here is derived from an EMBL/GenBank/DDBJ whole genome shotgun (WGS) entry which is preliminary data.</text>
</comment>
<feature type="compositionally biased region" description="Low complexity" evidence="1">
    <location>
        <begin position="108"/>
        <end position="122"/>
    </location>
</feature>